<gene>
    <name evidence="1" type="primary">mftB</name>
    <name evidence="1" type="ORF">GUY60_10570</name>
</gene>
<dbReference type="InterPro" id="IPR023850">
    <property type="entry name" value="MftB"/>
</dbReference>
<dbReference type="Pfam" id="PF26520">
    <property type="entry name" value="MftB_chaperone"/>
    <property type="match status" value="1"/>
</dbReference>
<name>A0A964UNX3_9ACTN</name>
<dbReference type="Proteomes" id="UP000598297">
    <property type="component" value="Unassembled WGS sequence"/>
</dbReference>
<reference evidence="1" key="1">
    <citation type="submission" date="2020-01" db="EMBL/GenBank/DDBJ databases">
        <title>Whole-genome analyses of novel actinobacteria.</title>
        <authorList>
            <person name="Sahin N."/>
        </authorList>
    </citation>
    <scope>NUCLEOTIDE SEQUENCE</scope>
    <source>
        <strain evidence="1">YC537</strain>
    </source>
</reference>
<dbReference type="NCBIfam" id="TIGR03967">
    <property type="entry name" value="mycofact_MftB"/>
    <property type="match status" value="1"/>
</dbReference>
<sequence>MTADFDTAEPYRLNPAVALRPESFGALAYHFGNRRLTFLKAPELVELVRDLGRHPTAGAALTHVPEERREACRRALASLAATDMIIPWRGGTGVQP</sequence>
<evidence type="ECO:0000313" key="1">
    <source>
        <dbReference type="EMBL" id="NBE51856.1"/>
    </source>
</evidence>
<accession>A0A964UNX3</accession>
<proteinExistence type="predicted"/>
<dbReference type="OrthoDB" id="3784885at2"/>
<keyword evidence="2" id="KW-1185">Reference proteome</keyword>
<evidence type="ECO:0000313" key="2">
    <source>
        <dbReference type="Proteomes" id="UP000598297"/>
    </source>
</evidence>
<comment type="caution">
    <text evidence="1">The sequence shown here is derived from an EMBL/GenBank/DDBJ whole genome shotgun (WGS) entry which is preliminary data.</text>
</comment>
<dbReference type="AlphaFoldDB" id="A0A964UNX3"/>
<dbReference type="EMBL" id="JAAAHS010000056">
    <property type="protein sequence ID" value="NBE51856.1"/>
    <property type="molecule type" value="Genomic_DNA"/>
</dbReference>
<protein>
    <submittedName>
        <fullName evidence="1">Mycofactocin biosynthesis chaperone MftB</fullName>
    </submittedName>
</protein>
<organism evidence="1 2">
    <name type="scientific">Streptomyces boluensis</name>
    <dbReference type="NCBI Taxonomy" id="1775135"/>
    <lineage>
        <taxon>Bacteria</taxon>
        <taxon>Bacillati</taxon>
        <taxon>Actinomycetota</taxon>
        <taxon>Actinomycetes</taxon>
        <taxon>Kitasatosporales</taxon>
        <taxon>Streptomycetaceae</taxon>
        <taxon>Streptomyces</taxon>
    </lineage>
</organism>